<dbReference type="RefSeq" id="WP_106051193.1">
    <property type="nucleotide sequence ID" value="NZ_DBFCGB010000221.1"/>
</dbReference>
<comment type="caution">
    <text evidence="2">The sequence shown here is derived from an EMBL/GenBank/DDBJ whole genome shotgun (WGS) entry which is preliminary data.</text>
</comment>
<sequence>MMDEPSKVSVPGEGVGSWELLGVWWRFFWRYAIVWALLLLGGGCILNFLSGILYDSRLLFTLTLIYSSTANAAASLCVFVYILNRHFRRSAVMVSTAAGRPVFRAKLRAWFHYYWRFLLFSFGIALLSGALLPLAARWLGQEPLAFLKYSKYVGNVSMIPASLFAFQLLMRRKGGKQLLRISTCGGC</sequence>
<feature type="transmembrane region" description="Helical" evidence="1">
    <location>
        <begin position="60"/>
        <end position="83"/>
    </location>
</feature>
<keyword evidence="1" id="KW-1133">Transmembrane helix</keyword>
<feature type="transmembrane region" description="Helical" evidence="1">
    <location>
        <begin position="32"/>
        <end position="54"/>
    </location>
</feature>
<dbReference type="Proteomes" id="UP000435649">
    <property type="component" value="Unassembled WGS sequence"/>
</dbReference>
<organism evidence="2 3">
    <name type="scientific">Victivallis lenta</name>
    <dbReference type="NCBI Taxonomy" id="2606640"/>
    <lineage>
        <taxon>Bacteria</taxon>
        <taxon>Pseudomonadati</taxon>
        <taxon>Lentisphaerota</taxon>
        <taxon>Lentisphaeria</taxon>
        <taxon>Victivallales</taxon>
        <taxon>Victivallaceae</taxon>
        <taxon>Victivallis</taxon>
    </lineage>
</organism>
<evidence type="ECO:0000256" key="1">
    <source>
        <dbReference type="SAM" id="Phobius"/>
    </source>
</evidence>
<reference evidence="2 3" key="1">
    <citation type="submission" date="2019-08" db="EMBL/GenBank/DDBJ databases">
        <title>In-depth cultivation of the pig gut microbiome towards novel bacterial diversity and tailored functional studies.</title>
        <authorList>
            <person name="Wylensek D."/>
            <person name="Hitch T.C.A."/>
            <person name="Clavel T."/>
        </authorList>
    </citation>
    <scope>NUCLEOTIDE SEQUENCE [LARGE SCALE GENOMIC DNA]</scope>
    <source>
        <strain evidence="2 3">BBE-744-WT-12</strain>
    </source>
</reference>
<evidence type="ECO:0000313" key="2">
    <source>
        <dbReference type="EMBL" id="MST99842.1"/>
    </source>
</evidence>
<evidence type="ECO:0000313" key="3">
    <source>
        <dbReference type="Proteomes" id="UP000435649"/>
    </source>
</evidence>
<feature type="transmembrane region" description="Helical" evidence="1">
    <location>
        <begin position="152"/>
        <end position="170"/>
    </location>
</feature>
<keyword evidence="3" id="KW-1185">Reference proteome</keyword>
<keyword evidence="1" id="KW-0472">Membrane</keyword>
<dbReference type="AlphaFoldDB" id="A0A844GAI4"/>
<dbReference type="EMBL" id="VUNS01000077">
    <property type="protein sequence ID" value="MST99842.1"/>
    <property type="molecule type" value="Genomic_DNA"/>
</dbReference>
<feature type="transmembrane region" description="Helical" evidence="1">
    <location>
        <begin position="113"/>
        <end position="132"/>
    </location>
</feature>
<gene>
    <name evidence="2" type="ORF">FYJ85_22700</name>
</gene>
<keyword evidence="1" id="KW-0812">Transmembrane</keyword>
<accession>A0A844GAI4</accession>
<proteinExistence type="predicted"/>
<protein>
    <submittedName>
        <fullName evidence="2">Uncharacterized protein</fullName>
    </submittedName>
</protein>
<name>A0A844GAI4_9BACT</name>